<dbReference type="Proteomes" id="UP001732780">
    <property type="component" value="Chromosome 15"/>
</dbReference>
<sequence length="2144" mass="249988">MTTTVATDYDNIEIQQQYSDVNNRWDVDDWDNENSSARLFERSRIKALADEREAVQKKTFTKWVNSHLARVSCRITDLYTDLRDGRMLIKLLEVLSGERLPKPTKGRMRIHCLENVDKALQFLKEQRVHLENMGSHDIVDGNHRLTLGLIWTIILRFQIQDISVETEDNKEKKSAKDALLLWCQMKTAGYPNVNIHNFTTSWRDGMAFNALIHKHRPDLIDFDKLKKSNAHYNLQNAFNLAEQHLGLTKLLDPEDISVDHPDEKSIITYVVTYYHYFSKMKALAVEGKRIGKVLDNAIETEKMIEKYESLASDLLEWIEQTIIILNNRKFANSLVGVQQQLQAFNTYRTVEKPPKFTEKGNLEVLLFTIQSKMRANNQKVYMPREGKLISDINKAWERLEKAEHERELALRNELIRQEKLEQLARRFDRKAAMRETWLSENQRLVSQDNFGFDLPAVEAATKKHEAIETDIAAYEERVQAVVAVARELEAENYHDIKRITARKDNVIRLWEYLLELLRARRQRLEMNLGLQKIFQEMLYIMDWMDEMKVLLLSQDYGKHLLGVEDLLQKHALVEADIGIQAERVRGVNASAQKFATDGEGYKPCDPQVIRDRVAHMEFCYQELCQLAAERRARLEESRRLWKFFWEMAEEEGWIREKEKILSSDDYGKDLTSVVRLLSKHRAFEDEMSGRSGHFEQAIKEGEDMIAEEHFGSEKIRERIAYIREQWAHLEQLSAIRKKRLEEASLLHQFQADADDIDAWMLDILKIVSSNDVGHDEYSTQSLVKKHKDVAEEITNYRPTIDSLHEQAGALPQEHAESPDVQGRLAGIEERYKEVAELTRLRKQALQDTLALYKMFSEADACELWIDEKEQWLNNMQIPEKLEDLEVIQHRFESLEPEMNNQASRVAVVNQIARQLMHSGHPSEKEIKAQQDKLNTRWSQFRELVDRKKDALLSALSIQNYHLECNETKSWIREKTKVIESTQDLGNDLAGVMALQRKLTGMERDLVAIEAKLSDLQKEAEKLESEHPDQAQAILSRLAEISDVWEEMKTTLKNREASLGEASKLQQFLRDLDDFQSWLSRTQTAIASEDMPNTLTEAEKLLTQHENIKNEIDNYEEDYQKMRDMGEMVTQGQTDAQYMFLRQRLQALDTGWNELHKMWENRQNLLSQSHAYQQFLRDTKQAEAFLNNQEYVLAHTEMPTTLEGAEAAIKKQEDFMTTMDANEEKINAVVETGRRLVSDGNINSDRIQEKVDSIDDRHRKNREAASELLMRLKDNRDLQKFLQDCQELSLWINEKMLTAQDMSYDEARNLHSKWLKHQAFMAELASNKEWLDKIEKEGMQLISEKPETEAVVKEKLTGLHKMWEVLESTTQTKAQRLFDANKAELFTQSCADLDKWLHGLESQIQSDDYGKDLTSVNILLKKQQMLENQMEVRKKEIEELQSQAQALSQEGKSTDEVDSKRLTVQTKFMELLEPLNERKQNLLASKEIHQFNRDVEDEILWVGERMPLATSTDHGHNLQTVQLLIKKNQTLQKEIQGHQPRIDDIFERSQNIVADSSSPSAEAIRQRLADLTQLWGLLIEETEKRHRRLEEAHRAQQYYFDAAEAEAWMSEQELYMMSEEKAKDEQSAVSMLKKHQILEQAVEDYAETVHQLSKTSRALVADSHPESERISMRQSKVDKLYAGLKDLAEERRGKLDERHRLFQLNREVDDLEQWIAEREVVAGSHELGQDYEHVTMLQERFREFARDTGNIGQERVDTVNHMADELINSGHSDAATIAEWKDGLNEAWADLLELIDTRTQILAASYELHKFYHDAKEIFGRIQDKHKKLPEELGRDQNTVETLQRMHTTFEHDIQALGTQVRQLQEDAARLQAAYAGDKADDIQKRENEVLEAWKALLDACEGRRVRLVDTGDKFRFFSMVRDLMLWMEDVIRQIEAQEKPRDVSSVELLMNNHQGIKAEIDARNDSFTTCIELGKSLLARKHYASEEIKEKLLQLTEKRKEMIDKWEDRWEWLRLILEVHQFSRDASVAEAWLLGQEPYLSSREIGQSVDEVEKLIKRHEAFEKSAATWDERFSALERLTTLELLEVRRQQEEEERKRRPPSPEPSTKVSEETESQQQWDTSKGEQVSQNGLPADQGSPRDNII</sequence>
<protein>
    <submittedName>
        <fullName evidence="2">Spectrin beta chain, non-erythrocytic 1 isoform X3</fullName>
    </submittedName>
</protein>
<gene>
    <name evidence="2" type="primary">SPTBN1</name>
</gene>
<reference evidence="2" key="1">
    <citation type="submission" date="2025-08" db="UniProtKB">
        <authorList>
            <consortium name="RefSeq"/>
        </authorList>
    </citation>
    <scope>IDENTIFICATION</scope>
    <source>
        <tissue evidence="2">Blood</tissue>
    </source>
</reference>
<dbReference type="RefSeq" id="XP_074197242.1">
    <property type="nucleotide sequence ID" value="XM_074341141.1"/>
</dbReference>
<evidence type="ECO:0000313" key="1">
    <source>
        <dbReference type="Proteomes" id="UP001732780"/>
    </source>
</evidence>
<proteinExistence type="predicted"/>
<evidence type="ECO:0000313" key="2">
    <source>
        <dbReference type="RefSeq" id="XP_074197242.1"/>
    </source>
</evidence>
<organism evidence="1 2">
    <name type="scientific">Camelus bactrianus</name>
    <name type="common">Bactrian camel</name>
    <dbReference type="NCBI Taxonomy" id="9837"/>
    <lineage>
        <taxon>Eukaryota</taxon>
        <taxon>Metazoa</taxon>
        <taxon>Chordata</taxon>
        <taxon>Craniata</taxon>
        <taxon>Vertebrata</taxon>
        <taxon>Euteleostomi</taxon>
        <taxon>Mammalia</taxon>
        <taxon>Eutheria</taxon>
        <taxon>Laurasiatheria</taxon>
        <taxon>Artiodactyla</taxon>
        <taxon>Tylopoda</taxon>
        <taxon>Camelidae</taxon>
        <taxon>Camelus</taxon>
    </lineage>
</organism>
<accession>A0AC58NHI2</accession>
<name>A0AC58NHI2_CAMBA</name>
<keyword evidence="1" id="KW-1185">Reference proteome</keyword>